<gene>
    <name evidence="1" type="ORF">SDC9_163948</name>
</gene>
<evidence type="ECO:0000313" key="1">
    <source>
        <dbReference type="EMBL" id="MPN16603.1"/>
    </source>
</evidence>
<dbReference type="AlphaFoldDB" id="A0A645FXG9"/>
<reference evidence="1" key="1">
    <citation type="submission" date="2019-08" db="EMBL/GenBank/DDBJ databases">
        <authorList>
            <person name="Kucharzyk K."/>
            <person name="Murdoch R.W."/>
            <person name="Higgins S."/>
            <person name="Loffler F."/>
        </authorList>
    </citation>
    <scope>NUCLEOTIDE SEQUENCE</scope>
</reference>
<organism evidence="1">
    <name type="scientific">bioreactor metagenome</name>
    <dbReference type="NCBI Taxonomy" id="1076179"/>
    <lineage>
        <taxon>unclassified sequences</taxon>
        <taxon>metagenomes</taxon>
        <taxon>ecological metagenomes</taxon>
    </lineage>
</organism>
<dbReference type="EMBL" id="VSSQ01063585">
    <property type="protein sequence ID" value="MPN16603.1"/>
    <property type="molecule type" value="Genomic_DNA"/>
</dbReference>
<comment type="caution">
    <text evidence="1">The sequence shown here is derived from an EMBL/GenBank/DDBJ whole genome shotgun (WGS) entry which is preliminary data.</text>
</comment>
<proteinExistence type="predicted"/>
<accession>A0A645FXG9</accession>
<name>A0A645FXG9_9ZZZZ</name>
<protein>
    <submittedName>
        <fullName evidence="1">Uncharacterized protein</fullName>
    </submittedName>
</protein>
<sequence length="162" mass="17506">MGQPPGIGRERGLKMPVGPHQRTECGELSIVANGQNDVAVAAFKHLVRRQIGVHVADALRVLSRCQVVRALVGVHGYRHVQQCDVQVLPAPGTPALHQCRQHRAGGIHACHQIDHGHARAQRARALFAIGHAGVAHQAAHALEDVVIARLVRIWSALPKARD</sequence>